<keyword evidence="2" id="KW-1185">Reference proteome</keyword>
<proteinExistence type="predicted"/>
<gene>
    <name evidence="1" type="ORF">ACH5RR_029923</name>
</gene>
<comment type="caution">
    <text evidence="1">The sequence shown here is derived from an EMBL/GenBank/DDBJ whole genome shotgun (WGS) entry which is preliminary data.</text>
</comment>
<protein>
    <submittedName>
        <fullName evidence="1">Uncharacterized protein</fullName>
    </submittedName>
</protein>
<organism evidence="1 2">
    <name type="scientific">Cinchona calisaya</name>
    <dbReference type="NCBI Taxonomy" id="153742"/>
    <lineage>
        <taxon>Eukaryota</taxon>
        <taxon>Viridiplantae</taxon>
        <taxon>Streptophyta</taxon>
        <taxon>Embryophyta</taxon>
        <taxon>Tracheophyta</taxon>
        <taxon>Spermatophyta</taxon>
        <taxon>Magnoliopsida</taxon>
        <taxon>eudicotyledons</taxon>
        <taxon>Gunneridae</taxon>
        <taxon>Pentapetalae</taxon>
        <taxon>asterids</taxon>
        <taxon>lamiids</taxon>
        <taxon>Gentianales</taxon>
        <taxon>Rubiaceae</taxon>
        <taxon>Cinchonoideae</taxon>
        <taxon>Cinchoneae</taxon>
        <taxon>Cinchona</taxon>
    </lineage>
</organism>
<name>A0ABD2YT58_9GENT</name>
<accession>A0ABD2YT58</accession>
<dbReference type="EMBL" id="JBJUIK010000012">
    <property type="protein sequence ID" value="KAL3510522.1"/>
    <property type="molecule type" value="Genomic_DNA"/>
</dbReference>
<reference evidence="1 2" key="1">
    <citation type="submission" date="2024-11" db="EMBL/GenBank/DDBJ databases">
        <title>A near-complete genome assembly of Cinchona calisaya.</title>
        <authorList>
            <person name="Lian D.C."/>
            <person name="Zhao X.W."/>
            <person name="Wei L."/>
        </authorList>
    </citation>
    <scope>NUCLEOTIDE SEQUENCE [LARGE SCALE GENOMIC DNA]</scope>
    <source>
        <tissue evidence="1">Nenye</tissue>
    </source>
</reference>
<sequence>MNTRLVAFLTGAIPKPSNWLEEKYGAFIDLGVDDVFQEEIYLLGSIHFITEGATLDGPKSNENTVSCPSQFELVALNLGRPSDLTPFSNAEKRLPVMPTMPIFAQSTRGAPVVPSIFSISAITSEQHHKAVVGIRERIQ</sequence>
<evidence type="ECO:0000313" key="2">
    <source>
        <dbReference type="Proteomes" id="UP001630127"/>
    </source>
</evidence>
<evidence type="ECO:0000313" key="1">
    <source>
        <dbReference type="EMBL" id="KAL3510522.1"/>
    </source>
</evidence>
<dbReference type="AlphaFoldDB" id="A0ABD2YT58"/>
<dbReference type="Proteomes" id="UP001630127">
    <property type="component" value="Unassembled WGS sequence"/>
</dbReference>